<dbReference type="SUPFAM" id="SSF55486">
    <property type="entry name" value="Metalloproteases ('zincins'), catalytic domain"/>
    <property type="match status" value="1"/>
</dbReference>
<sequence length="173" mass="19327">MEQPAFVQRLWATGRGYRLQADSGHYSGGMPRRRDRHDRGLRGPIALPNQLTGRVVPLRRRLGRQEFFTEAVTDAIARIGVSYPGGLDGVDVGVEEVPYLATLWSGDRVPLAVSVEATSLRPAQIVVYRRPLEHRAPTRGELRDLVHRTLVEQLAALTAQNVRDIDPTLDDED</sequence>
<dbReference type="AlphaFoldDB" id="A0A3N1ZS91"/>
<proteinExistence type="predicted"/>
<evidence type="ECO:0000313" key="2">
    <source>
        <dbReference type="EMBL" id="ROR53731.1"/>
    </source>
</evidence>
<feature type="region of interest" description="Disordered" evidence="1">
    <location>
        <begin position="22"/>
        <end position="42"/>
    </location>
</feature>
<evidence type="ECO:0000256" key="1">
    <source>
        <dbReference type="SAM" id="MobiDB-lite"/>
    </source>
</evidence>
<name>A0A3N1ZS91_9ACTN</name>
<dbReference type="Proteomes" id="UP000275749">
    <property type="component" value="Unassembled WGS sequence"/>
</dbReference>
<dbReference type="InterPro" id="IPR038555">
    <property type="entry name" value="Zincin_1_sf"/>
</dbReference>
<dbReference type="Pfam" id="PF06262">
    <property type="entry name" value="Zincin_1"/>
    <property type="match status" value="1"/>
</dbReference>
<reference evidence="2 3" key="1">
    <citation type="submission" date="2018-11" db="EMBL/GenBank/DDBJ databases">
        <title>Sequencing the genomes of 1000 actinobacteria strains.</title>
        <authorList>
            <person name="Klenk H.-P."/>
        </authorList>
    </citation>
    <scope>NUCLEOTIDE SEQUENCE [LARGE SCALE GENOMIC DNA]</scope>
    <source>
        <strain evidence="2 3">DSM 10546</strain>
    </source>
</reference>
<comment type="caution">
    <text evidence="2">The sequence shown here is derived from an EMBL/GenBank/DDBJ whole genome shotgun (WGS) entry which is preliminary data.</text>
</comment>
<dbReference type="InterPro" id="IPR010428">
    <property type="entry name" value="Zincin_1"/>
</dbReference>
<accession>A0A3N1ZS91</accession>
<dbReference type="CDD" id="cd12954">
    <property type="entry name" value="MMP_TTHA0227_like_1"/>
    <property type="match status" value="1"/>
</dbReference>
<evidence type="ECO:0000313" key="3">
    <source>
        <dbReference type="Proteomes" id="UP000275749"/>
    </source>
</evidence>
<organism evidence="2 3">
    <name type="scientific">Luteococcus japonicus</name>
    <dbReference type="NCBI Taxonomy" id="33984"/>
    <lineage>
        <taxon>Bacteria</taxon>
        <taxon>Bacillati</taxon>
        <taxon>Actinomycetota</taxon>
        <taxon>Actinomycetes</taxon>
        <taxon>Propionibacteriales</taxon>
        <taxon>Propionibacteriaceae</taxon>
        <taxon>Luteococcus</taxon>
    </lineage>
</organism>
<protein>
    <submittedName>
        <fullName evidence="2">Zinicin-like metallopeptidase</fullName>
    </submittedName>
</protein>
<dbReference type="Gene3D" id="3.30.2010.20">
    <property type="match status" value="1"/>
</dbReference>
<gene>
    <name evidence="2" type="ORF">EDD41_0902</name>
</gene>
<dbReference type="EMBL" id="RKHG01000001">
    <property type="protein sequence ID" value="ROR53731.1"/>
    <property type="molecule type" value="Genomic_DNA"/>
</dbReference>